<dbReference type="EMBL" id="ABEU02000023">
    <property type="protein sequence ID" value="PNR29040.1"/>
    <property type="molecule type" value="Genomic_DNA"/>
</dbReference>
<evidence type="ECO:0000313" key="4">
    <source>
        <dbReference type="Proteomes" id="UP000006727"/>
    </source>
</evidence>
<dbReference type="Gramene" id="Pp3c23_7625V3.1">
    <property type="protein sequence ID" value="Pp3c23_7625V3.1"/>
    <property type="gene ID" value="Pp3c23_7625"/>
</dbReference>
<protein>
    <submittedName>
        <fullName evidence="2 3">Uncharacterized protein</fullName>
    </submittedName>
</protein>
<keyword evidence="4" id="KW-1185">Reference proteome</keyword>
<reference evidence="3" key="3">
    <citation type="submission" date="2020-12" db="UniProtKB">
        <authorList>
            <consortium name="EnsemblPlants"/>
        </authorList>
    </citation>
    <scope>IDENTIFICATION</scope>
</reference>
<keyword evidence="1" id="KW-0472">Membrane</keyword>
<dbReference type="AlphaFoldDB" id="A0A2K1IIE0"/>
<keyword evidence="1" id="KW-0812">Transmembrane</keyword>
<dbReference type="Proteomes" id="UP000006727">
    <property type="component" value="Chromosome 23"/>
</dbReference>
<name>A0A2K1IIE0_PHYPA</name>
<dbReference type="EnsemblPlants" id="Pp3c23_7625V3.2">
    <property type="protein sequence ID" value="Pp3c23_7625V3.2"/>
    <property type="gene ID" value="Pp3c23_7625"/>
</dbReference>
<keyword evidence="1" id="KW-1133">Transmembrane helix</keyword>
<dbReference type="InParanoid" id="A0A2K1IIE0"/>
<evidence type="ECO:0000256" key="1">
    <source>
        <dbReference type="SAM" id="Phobius"/>
    </source>
</evidence>
<gene>
    <name evidence="2" type="ORF">PHYPA_027732</name>
</gene>
<feature type="transmembrane region" description="Helical" evidence="1">
    <location>
        <begin position="40"/>
        <end position="61"/>
    </location>
</feature>
<dbReference type="EnsemblPlants" id="Pp3c23_7625V3.1">
    <property type="protein sequence ID" value="Pp3c23_7625V3.1"/>
    <property type="gene ID" value="Pp3c23_7625"/>
</dbReference>
<evidence type="ECO:0000313" key="2">
    <source>
        <dbReference type="EMBL" id="PNR29040.1"/>
    </source>
</evidence>
<evidence type="ECO:0000313" key="3">
    <source>
        <dbReference type="EnsemblPlants" id="Pp3c23_7625V3.1"/>
    </source>
</evidence>
<sequence length="79" mass="8832">MGAALQYVSIGISTSKFICLDADTLGNSSLRFRPYVKNNLVWQLPGLALILFVKLIDLVHVSDDYKFHDWKAVSSTDSQ</sequence>
<dbReference type="Gramene" id="Pp3c23_7625V3.2">
    <property type="protein sequence ID" value="Pp3c23_7625V3.2"/>
    <property type="gene ID" value="Pp3c23_7625"/>
</dbReference>
<reference evidence="2 4" key="1">
    <citation type="journal article" date="2008" name="Science">
        <title>The Physcomitrella genome reveals evolutionary insights into the conquest of land by plants.</title>
        <authorList>
            <person name="Rensing S."/>
            <person name="Lang D."/>
            <person name="Zimmer A."/>
            <person name="Terry A."/>
            <person name="Salamov A."/>
            <person name="Shapiro H."/>
            <person name="Nishiyama T."/>
            <person name="Perroud P.-F."/>
            <person name="Lindquist E."/>
            <person name="Kamisugi Y."/>
            <person name="Tanahashi T."/>
            <person name="Sakakibara K."/>
            <person name="Fujita T."/>
            <person name="Oishi K."/>
            <person name="Shin-I T."/>
            <person name="Kuroki Y."/>
            <person name="Toyoda A."/>
            <person name="Suzuki Y."/>
            <person name="Hashimoto A."/>
            <person name="Yamaguchi K."/>
            <person name="Sugano A."/>
            <person name="Kohara Y."/>
            <person name="Fujiyama A."/>
            <person name="Anterola A."/>
            <person name="Aoki S."/>
            <person name="Ashton N."/>
            <person name="Barbazuk W.B."/>
            <person name="Barker E."/>
            <person name="Bennetzen J."/>
            <person name="Bezanilla M."/>
            <person name="Blankenship R."/>
            <person name="Cho S.H."/>
            <person name="Dutcher S."/>
            <person name="Estelle M."/>
            <person name="Fawcett J.A."/>
            <person name="Gundlach H."/>
            <person name="Hanada K."/>
            <person name="Heyl A."/>
            <person name="Hicks K.A."/>
            <person name="Hugh J."/>
            <person name="Lohr M."/>
            <person name="Mayer K."/>
            <person name="Melkozernov A."/>
            <person name="Murata T."/>
            <person name="Nelson D."/>
            <person name="Pils B."/>
            <person name="Prigge M."/>
            <person name="Reiss B."/>
            <person name="Renner T."/>
            <person name="Rombauts S."/>
            <person name="Rushton P."/>
            <person name="Sanderfoot A."/>
            <person name="Schween G."/>
            <person name="Shiu S.-H."/>
            <person name="Stueber K."/>
            <person name="Theodoulou F.L."/>
            <person name="Tu H."/>
            <person name="Van de Peer Y."/>
            <person name="Verrier P.J."/>
            <person name="Waters E."/>
            <person name="Wood A."/>
            <person name="Yang L."/>
            <person name="Cove D."/>
            <person name="Cuming A."/>
            <person name="Hasebe M."/>
            <person name="Lucas S."/>
            <person name="Mishler D.B."/>
            <person name="Reski R."/>
            <person name="Grigoriev I."/>
            <person name="Quatrano R.S."/>
            <person name="Boore J.L."/>
        </authorList>
    </citation>
    <scope>NUCLEOTIDE SEQUENCE [LARGE SCALE GENOMIC DNA]</scope>
    <source>
        <strain evidence="3 4">cv. Gransden 2004</strain>
    </source>
</reference>
<proteinExistence type="predicted"/>
<organism evidence="2">
    <name type="scientific">Physcomitrium patens</name>
    <name type="common">Spreading-leaved earth moss</name>
    <name type="synonym">Physcomitrella patens</name>
    <dbReference type="NCBI Taxonomy" id="3218"/>
    <lineage>
        <taxon>Eukaryota</taxon>
        <taxon>Viridiplantae</taxon>
        <taxon>Streptophyta</taxon>
        <taxon>Embryophyta</taxon>
        <taxon>Bryophyta</taxon>
        <taxon>Bryophytina</taxon>
        <taxon>Bryopsida</taxon>
        <taxon>Funariidae</taxon>
        <taxon>Funariales</taxon>
        <taxon>Funariaceae</taxon>
        <taxon>Physcomitrium</taxon>
    </lineage>
</organism>
<accession>A0A2K1IIE0</accession>
<reference evidence="2 4" key="2">
    <citation type="journal article" date="2018" name="Plant J.">
        <title>The Physcomitrella patens chromosome-scale assembly reveals moss genome structure and evolution.</title>
        <authorList>
            <person name="Lang D."/>
            <person name="Ullrich K.K."/>
            <person name="Murat F."/>
            <person name="Fuchs J."/>
            <person name="Jenkins J."/>
            <person name="Haas F.B."/>
            <person name="Piednoel M."/>
            <person name="Gundlach H."/>
            <person name="Van Bel M."/>
            <person name="Meyberg R."/>
            <person name="Vives C."/>
            <person name="Morata J."/>
            <person name="Symeonidi A."/>
            <person name="Hiss M."/>
            <person name="Muchero W."/>
            <person name="Kamisugi Y."/>
            <person name="Saleh O."/>
            <person name="Blanc G."/>
            <person name="Decker E.L."/>
            <person name="van Gessel N."/>
            <person name="Grimwood J."/>
            <person name="Hayes R.D."/>
            <person name="Graham S.W."/>
            <person name="Gunter L.E."/>
            <person name="McDaniel S.F."/>
            <person name="Hoernstein S.N.W."/>
            <person name="Larsson A."/>
            <person name="Li F.W."/>
            <person name="Perroud P.F."/>
            <person name="Phillips J."/>
            <person name="Ranjan P."/>
            <person name="Rokshar D.S."/>
            <person name="Rothfels C.J."/>
            <person name="Schneider L."/>
            <person name="Shu S."/>
            <person name="Stevenson D.W."/>
            <person name="Thummler F."/>
            <person name="Tillich M."/>
            <person name="Villarreal Aguilar J.C."/>
            <person name="Widiez T."/>
            <person name="Wong G.K."/>
            <person name="Wymore A."/>
            <person name="Zhang Y."/>
            <person name="Zimmer A.D."/>
            <person name="Quatrano R.S."/>
            <person name="Mayer K.F.X."/>
            <person name="Goodstein D."/>
            <person name="Casacuberta J.M."/>
            <person name="Vandepoele K."/>
            <person name="Reski R."/>
            <person name="Cuming A.C."/>
            <person name="Tuskan G.A."/>
            <person name="Maumus F."/>
            <person name="Salse J."/>
            <person name="Schmutz J."/>
            <person name="Rensing S.A."/>
        </authorList>
    </citation>
    <scope>NUCLEOTIDE SEQUENCE [LARGE SCALE GENOMIC DNA]</scope>
    <source>
        <strain evidence="3 4">cv. Gransden 2004</strain>
    </source>
</reference>